<dbReference type="GO" id="GO:0043161">
    <property type="term" value="P:proteasome-mediated ubiquitin-dependent protein catabolic process"/>
    <property type="evidence" value="ECO:0007669"/>
    <property type="project" value="EnsemblFungi"/>
</dbReference>
<dbReference type="InParanoid" id="C4QW15"/>
<accession>C4QW15</accession>
<dbReference type="RefSeq" id="XP_002489719.1">
    <property type="nucleotide sequence ID" value="XM_002489674.1"/>
</dbReference>
<dbReference type="GO" id="GO:0043248">
    <property type="term" value="P:proteasome assembly"/>
    <property type="evidence" value="ECO:0007669"/>
    <property type="project" value="EnsemblFungi"/>
</dbReference>
<dbReference type="OMA" id="SFEDYWE"/>
<dbReference type="HOGENOM" id="CLU_042989_0_0_1"/>
<dbReference type="Proteomes" id="UP000000314">
    <property type="component" value="Chromosome 1"/>
</dbReference>
<reference evidence="3 4" key="1">
    <citation type="journal article" date="2009" name="Nat. Biotechnol.">
        <title>Genome sequence of the recombinant protein production host Pichia pastoris.</title>
        <authorList>
            <person name="De Schutter K."/>
            <person name="Lin Y.C."/>
            <person name="Tiels P."/>
            <person name="Van Hecke A."/>
            <person name="Glinka S."/>
            <person name="Weber-Lehmann J."/>
            <person name="Rouze P."/>
            <person name="Van de Peer Y."/>
            <person name="Callewaert N."/>
        </authorList>
    </citation>
    <scope>NUCLEOTIDE SEQUENCE [LARGE SCALE GENOMIC DNA]</scope>
    <source>
        <strain evidence="4">GS115 / ATCC 20864</strain>
    </source>
</reference>
<name>C4QW15_KOMPG</name>
<dbReference type="SMR" id="C4QW15"/>
<dbReference type="GO" id="GO:0005634">
    <property type="term" value="C:nucleus"/>
    <property type="evidence" value="ECO:0007669"/>
    <property type="project" value="EnsemblFungi"/>
</dbReference>
<dbReference type="Pfam" id="PF22037">
    <property type="entry name" value="PSD13_N"/>
    <property type="match status" value="1"/>
</dbReference>
<dbReference type="GO" id="GO:0034515">
    <property type="term" value="C:proteasome storage granule"/>
    <property type="evidence" value="ECO:0007669"/>
    <property type="project" value="EnsemblFungi"/>
</dbReference>
<keyword evidence="4" id="KW-1185">Reference proteome</keyword>
<organism evidence="3 4">
    <name type="scientific">Komagataella phaffii (strain GS115 / ATCC 20864)</name>
    <name type="common">Yeast</name>
    <name type="synonym">Pichia pastoris</name>
    <dbReference type="NCBI Taxonomy" id="644223"/>
    <lineage>
        <taxon>Eukaryota</taxon>
        <taxon>Fungi</taxon>
        <taxon>Dikarya</taxon>
        <taxon>Ascomycota</taxon>
        <taxon>Saccharomycotina</taxon>
        <taxon>Pichiomycetes</taxon>
        <taxon>Pichiales</taxon>
        <taxon>Pichiaceae</taxon>
        <taxon>Komagataella</taxon>
    </lineage>
</organism>
<dbReference type="InterPro" id="IPR054179">
    <property type="entry name" value="PSD13_N"/>
</dbReference>
<dbReference type="GO" id="GO:0005198">
    <property type="term" value="F:structural molecule activity"/>
    <property type="evidence" value="ECO:0007669"/>
    <property type="project" value="EnsemblFungi"/>
</dbReference>
<evidence type="ECO:0000313" key="4">
    <source>
        <dbReference type="Proteomes" id="UP000000314"/>
    </source>
</evidence>
<dbReference type="FunCoup" id="C4QW15">
    <property type="interactions" value="1392"/>
</dbReference>
<dbReference type="SMART" id="SM00088">
    <property type="entry name" value="PINT"/>
    <property type="match status" value="1"/>
</dbReference>
<keyword evidence="1 3" id="KW-0647">Proteasome</keyword>
<protein>
    <submittedName>
        <fullName evidence="3">Non-ATPase regulatory subunit of the 26S proteasome</fullName>
    </submittedName>
</protein>
<dbReference type="AlphaFoldDB" id="C4QW15"/>
<dbReference type="GO" id="GO:0005829">
    <property type="term" value="C:cytosol"/>
    <property type="evidence" value="ECO:0007669"/>
    <property type="project" value="EnsemblFungi"/>
</dbReference>
<dbReference type="InterPro" id="IPR035298">
    <property type="entry name" value="PSMD13"/>
</dbReference>
<evidence type="ECO:0000313" key="3">
    <source>
        <dbReference type="EMBL" id="CAY67438.1"/>
    </source>
</evidence>
<proteinExistence type="predicted"/>
<dbReference type="STRING" id="644223.C4QW15"/>
<dbReference type="KEGG" id="ppa:PAS_chr1-1_0079"/>
<dbReference type="GeneID" id="8197205"/>
<dbReference type="eggNOG" id="KOG2908">
    <property type="taxonomic scope" value="Eukaryota"/>
</dbReference>
<dbReference type="InterPro" id="IPR000717">
    <property type="entry name" value="PCI_dom"/>
</dbReference>
<feature type="domain" description="PCI" evidence="2">
    <location>
        <begin position="199"/>
        <end position="379"/>
    </location>
</feature>
<dbReference type="PANTHER" id="PTHR10539:SF0">
    <property type="entry name" value="26S PROTEASOME NON-ATPASE REGULATORY SUBUNIT 13"/>
    <property type="match status" value="1"/>
</dbReference>
<dbReference type="PROSITE" id="PS50250">
    <property type="entry name" value="PCI"/>
    <property type="match status" value="1"/>
</dbReference>
<dbReference type="EMBL" id="FN392319">
    <property type="protein sequence ID" value="CAY67438.1"/>
    <property type="molecule type" value="Genomic_DNA"/>
</dbReference>
<dbReference type="GO" id="GO:0008541">
    <property type="term" value="C:proteasome regulatory particle, lid subcomplex"/>
    <property type="evidence" value="ECO:0007669"/>
    <property type="project" value="EnsemblFungi"/>
</dbReference>
<gene>
    <name evidence="3" type="ordered locus">PAS_chr1-1_0079</name>
</gene>
<dbReference type="PANTHER" id="PTHR10539">
    <property type="entry name" value="26S PROTEASOME NON-ATPASE REGULATORY SUBUNIT 13"/>
    <property type="match status" value="1"/>
</dbReference>
<evidence type="ECO:0000259" key="2">
    <source>
        <dbReference type="PROSITE" id="PS50250"/>
    </source>
</evidence>
<dbReference type="Pfam" id="PF01399">
    <property type="entry name" value="PCI"/>
    <property type="match status" value="1"/>
</dbReference>
<sequence>MDNDVSTILTTLRLEADEESSPVFYTLEDLYERKLWYQLTTTLDEEFYQSNNIIHGLKLRLFDRFITKFWDKLNRLKLVEFLLLSLSDDQDLTDDEALEILSSWKAKIKDAFTKESRRSGTSEDEEGVSNLEYVQSLIYIDSEIAKLKLGFEDQKEDAKTMIDEISEKLESLNSVDNKINASYYNTLGEYYKINRDYNNFYYTSLLYLACVDEDFKKEKIPSSVQEAFCFDLAVSALLGDKIYNFGELIMHEHLFEVFNSHKNLKWLYGLVQTISEGDLKAFESLIETNKGYITEQCPVLLENINFLQQKICIMALIELVFSRPSNETMLPFSEIISNISLLTTDDEVEYLVMKCLSLKLIKGSIDQVNSQVNVTWIQPRIMSKSQISKLQQKLKDWNVKIGELTTILDNAGKEIWV</sequence>
<dbReference type="OrthoDB" id="1093at2759"/>
<evidence type="ECO:0000256" key="1">
    <source>
        <dbReference type="ARBA" id="ARBA00022942"/>
    </source>
</evidence>